<feature type="transmembrane region" description="Helical" evidence="2">
    <location>
        <begin position="48"/>
        <end position="69"/>
    </location>
</feature>
<feature type="compositionally biased region" description="Polar residues" evidence="1">
    <location>
        <begin position="85"/>
        <end position="105"/>
    </location>
</feature>
<gene>
    <name evidence="3" type="ORF">Enr10x_18090</name>
</gene>
<protein>
    <submittedName>
        <fullName evidence="3">F0F1-ATPase subunit</fullName>
    </submittedName>
</protein>
<dbReference type="EMBL" id="CP037421">
    <property type="protein sequence ID" value="QDT26505.1"/>
    <property type="molecule type" value="Genomic_DNA"/>
</dbReference>
<evidence type="ECO:0000313" key="4">
    <source>
        <dbReference type="Proteomes" id="UP000315647"/>
    </source>
</evidence>
<dbReference type="InterPro" id="IPR032820">
    <property type="entry name" value="ATPase_put"/>
</dbReference>
<reference evidence="3 4" key="1">
    <citation type="submission" date="2019-03" db="EMBL/GenBank/DDBJ databases">
        <title>Deep-cultivation of Planctomycetes and their phenomic and genomic characterization uncovers novel biology.</title>
        <authorList>
            <person name="Wiegand S."/>
            <person name="Jogler M."/>
            <person name="Boedeker C."/>
            <person name="Pinto D."/>
            <person name="Vollmers J."/>
            <person name="Rivas-Marin E."/>
            <person name="Kohn T."/>
            <person name="Peeters S.H."/>
            <person name="Heuer A."/>
            <person name="Rast P."/>
            <person name="Oberbeckmann S."/>
            <person name="Bunk B."/>
            <person name="Jeske O."/>
            <person name="Meyerdierks A."/>
            <person name="Storesund J.E."/>
            <person name="Kallscheuer N."/>
            <person name="Luecker S."/>
            <person name="Lage O.M."/>
            <person name="Pohl T."/>
            <person name="Merkel B.J."/>
            <person name="Hornburger P."/>
            <person name="Mueller R.-W."/>
            <person name="Bruemmer F."/>
            <person name="Labrenz M."/>
            <person name="Spormann A.M."/>
            <person name="Op den Camp H."/>
            <person name="Overmann J."/>
            <person name="Amann R."/>
            <person name="Jetten M.S.M."/>
            <person name="Mascher T."/>
            <person name="Medema M.H."/>
            <person name="Devos D.P."/>
            <person name="Kaster A.-K."/>
            <person name="Ovreas L."/>
            <person name="Rohde M."/>
            <person name="Galperin M.Y."/>
            <person name="Jogler C."/>
        </authorList>
    </citation>
    <scope>NUCLEOTIDE SEQUENCE [LARGE SCALE GENOMIC DNA]</scope>
    <source>
        <strain evidence="3 4">Enr10</strain>
    </source>
</reference>
<keyword evidence="4" id="KW-1185">Reference proteome</keyword>
<accession>A0A517Q4F1</accession>
<accession>A0A518A7C6</accession>
<evidence type="ECO:0000256" key="2">
    <source>
        <dbReference type="SAM" id="Phobius"/>
    </source>
</evidence>
<dbReference type="AlphaFoldDB" id="A0A517Q4F1"/>
<feature type="compositionally biased region" description="Basic and acidic residues" evidence="1">
    <location>
        <begin position="70"/>
        <end position="84"/>
    </location>
</feature>
<dbReference type="Proteomes" id="UP000315647">
    <property type="component" value="Chromosome"/>
</dbReference>
<keyword evidence="2" id="KW-1133">Transmembrane helix</keyword>
<sequence length="105" mass="11972">MPQPDRRTHSTLVEAHQWVSRLITVSLEMALPAFLGHWLDEKWNTSPWLTAVGALLGFVCGMAHLLQMAKEAERKERKKRDQSTDQRNSNHGNDHQSATDSQPEN</sequence>
<dbReference type="RefSeq" id="WP_145109141.1">
    <property type="nucleotide sequence ID" value="NZ_CP036277.1"/>
</dbReference>
<keyword evidence="2" id="KW-0472">Membrane</keyword>
<name>A0A517Q4F1_9PLAN</name>
<dbReference type="Pfam" id="PF09527">
    <property type="entry name" value="ATPase_gene1"/>
    <property type="match status" value="1"/>
</dbReference>
<keyword evidence="2" id="KW-0812">Transmembrane</keyword>
<feature type="region of interest" description="Disordered" evidence="1">
    <location>
        <begin position="69"/>
        <end position="105"/>
    </location>
</feature>
<proteinExistence type="predicted"/>
<evidence type="ECO:0000256" key="1">
    <source>
        <dbReference type="SAM" id="MobiDB-lite"/>
    </source>
</evidence>
<organism evidence="3 4">
    <name type="scientific">Gimesia panareensis</name>
    <dbReference type="NCBI Taxonomy" id="2527978"/>
    <lineage>
        <taxon>Bacteria</taxon>
        <taxon>Pseudomonadati</taxon>
        <taxon>Planctomycetota</taxon>
        <taxon>Planctomycetia</taxon>
        <taxon>Planctomycetales</taxon>
        <taxon>Planctomycetaceae</taxon>
        <taxon>Gimesia</taxon>
    </lineage>
</organism>
<evidence type="ECO:0000313" key="3">
    <source>
        <dbReference type="EMBL" id="QDT26505.1"/>
    </source>
</evidence>